<evidence type="ECO:0000256" key="6">
    <source>
        <dbReference type="ARBA" id="ARBA00012102"/>
    </source>
</evidence>
<keyword evidence="9 16" id="KW-0547">Nucleotide-binding</keyword>
<feature type="active site" description="Proton acceptor" evidence="16">
    <location>
        <position position="91"/>
    </location>
</feature>
<dbReference type="PANTHER" id="PTHR34265">
    <property type="entry name" value="TYPE III PANTOTHENATE KINASE"/>
    <property type="match status" value="1"/>
</dbReference>
<evidence type="ECO:0000256" key="14">
    <source>
        <dbReference type="ARBA" id="ARBA00038036"/>
    </source>
</evidence>
<evidence type="ECO:0000256" key="3">
    <source>
        <dbReference type="ARBA" id="ARBA00004496"/>
    </source>
</evidence>
<evidence type="ECO:0000256" key="12">
    <source>
        <dbReference type="ARBA" id="ARBA00022958"/>
    </source>
</evidence>
<keyword evidence="11 16" id="KW-0067">ATP-binding</keyword>
<keyword evidence="18" id="KW-1185">Reference proteome</keyword>
<evidence type="ECO:0000256" key="4">
    <source>
        <dbReference type="ARBA" id="ARBA00005225"/>
    </source>
</evidence>
<feature type="binding site" evidence="16">
    <location>
        <position position="167"/>
    </location>
    <ligand>
        <name>substrate</name>
    </ligand>
</feature>
<evidence type="ECO:0000256" key="16">
    <source>
        <dbReference type="HAMAP-Rule" id="MF_01274"/>
    </source>
</evidence>
<dbReference type="EC" id="2.7.1.33" evidence="6 16"/>
<evidence type="ECO:0000256" key="9">
    <source>
        <dbReference type="ARBA" id="ARBA00022741"/>
    </source>
</evidence>
<feature type="binding site" evidence="16">
    <location>
        <begin position="7"/>
        <end position="14"/>
    </location>
    <ligand>
        <name>ATP</name>
        <dbReference type="ChEBI" id="CHEBI:30616"/>
    </ligand>
</feature>
<comment type="subunit">
    <text evidence="5 16">Homodimer.</text>
</comment>
<dbReference type="InterPro" id="IPR043129">
    <property type="entry name" value="ATPase_NBD"/>
</dbReference>
<keyword evidence="8 16" id="KW-0808">Transferase</keyword>
<evidence type="ECO:0000256" key="13">
    <source>
        <dbReference type="ARBA" id="ARBA00022993"/>
    </source>
</evidence>
<reference evidence="17 18" key="2">
    <citation type="journal article" date="2011" name="Stand. Genomic Sci.">
        <title>Complete genome sequence of Leadbetterella byssophila type strain (4M15).</title>
        <authorList>
            <person name="Abt B."/>
            <person name="Teshima H."/>
            <person name="Lucas S."/>
            <person name="Lapidus A."/>
            <person name="Del Rio T.G."/>
            <person name="Nolan M."/>
            <person name="Tice H."/>
            <person name="Cheng J.F."/>
            <person name="Pitluck S."/>
            <person name="Liolios K."/>
            <person name="Pagani I."/>
            <person name="Ivanova N."/>
            <person name="Mavromatis K."/>
            <person name="Pati A."/>
            <person name="Tapia R."/>
            <person name="Han C."/>
            <person name="Goodwin L."/>
            <person name="Chen A."/>
            <person name="Palaniappan K."/>
            <person name="Land M."/>
            <person name="Hauser L."/>
            <person name="Chang Y.J."/>
            <person name="Jeffries C.D."/>
            <person name="Rohde M."/>
            <person name="Goker M."/>
            <person name="Tindall B.J."/>
            <person name="Detter J.C."/>
            <person name="Woyke T."/>
            <person name="Bristow J."/>
            <person name="Eisen J.A."/>
            <person name="Markowitz V."/>
            <person name="Hugenholtz P."/>
            <person name="Klenk H.P."/>
            <person name="Kyrpides N.C."/>
        </authorList>
    </citation>
    <scope>NUCLEOTIDE SEQUENCE [LARGE SCALE GENOMIC DNA]</scope>
    <source>
        <strain evidence="18">DSM 17132 / JCM 16389 / KACC 11308 / NBRC 106382 / 4M15</strain>
    </source>
</reference>
<dbReference type="GO" id="GO:0004594">
    <property type="term" value="F:pantothenate kinase activity"/>
    <property type="evidence" value="ECO:0007669"/>
    <property type="project" value="UniProtKB-UniRule"/>
</dbReference>
<accession>E4RWV0</accession>
<dbReference type="AlphaFoldDB" id="E4RWV0"/>
<dbReference type="KEGG" id="lby:Lbys_1442"/>
<evidence type="ECO:0000256" key="10">
    <source>
        <dbReference type="ARBA" id="ARBA00022777"/>
    </source>
</evidence>
<keyword evidence="10 16" id="KW-0418">Kinase</keyword>
<comment type="cofactor">
    <cofactor evidence="16">
        <name>NH4(+)</name>
        <dbReference type="ChEBI" id="CHEBI:28938"/>
    </cofactor>
    <cofactor evidence="16">
        <name>K(+)</name>
        <dbReference type="ChEBI" id="CHEBI:29103"/>
    </cofactor>
    <text evidence="16">A monovalent cation. Ammonium or potassium.</text>
</comment>
<dbReference type="UniPathway" id="UPA00241">
    <property type="reaction ID" value="UER00352"/>
</dbReference>
<evidence type="ECO:0000256" key="15">
    <source>
        <dbReference type="ARBA" id="ARBA00040883"/>
    </source>
</evidence>
<dbReference type="GO" id="GO:0005524">
    <property type="term" value="F:ATP binding"/>
    <property type="evidence" value="ECO:0007669"/>
    <property type="project" value="UniProtKB-UniRule"/>
</dbReference>
<feature type="binding site" evidence="16">
    <location>
        <position position="82"/>
    </location>
    <ligand>
        <name>substrate</name>
    </ligand>
</feature>
<dbReference type="InterPro" id="IPR004619">
    <property type="entry name" value="Type_III_PanK"/>
</dbReference>
<feature type="binding site" evidence="16">
    <location>
        <position position="112"/>
    </location>
    <ligand>
        <name>K(+)</name>
        <dbReference type="ChEBI" id="CHEBI:29103"/>
    </ligand>
</feature>
<dbReference type="HOGENOM" id="CLU_066627_2_0_10"/>
<dbReference type="Pfam" id="PF03309">
    <property type="entry name" value="Pan_kinase"/>
    <property type="match status" value="1"/>
</dbReference>
<evidence type="ECO:0000256" key="11">
    <source>
        <dbReference type="ARBA" id="ARBA00022840"/>
    </source>
</evidence>
<keyword evidence="12 16" id="KW-0630">Potassium</keyword>
<dbReference type="RefSeq" id="WP_013408205.1">
    <property type="nucleotide sequence ID" value="NC_014655.1"/>
</dbReference>
<comment type="similarity">
    <text evidence="14 16">Belongs to the type III pantothenate kinase family.</text>
</comment>
<organism evidence="17 18">
    <name type="scientific">Leadbetterella byssophila (strain DSM 17132 / JCM 16389 / KACC 11308 / NBRC 106382 / 4M15)</name>
    <dbReference type="NCBI Taxonomy" id="649349"/>
    <lineage>
        <taxon>Bacteria</taxon>
        <taxon>Pseudomonadati</taxon>
        <taxon>Bacteroidota</taxon>
        <taxon>Cytophagia</taxon>
        <taxon>Cytophagales</taxon>
        <taxon>Leadbetterellaceae</taxon>
        <taxon>Leadbetterella</taxon>
    </lineage>
</organism>
<evidence type="ECO:0000313" key="17">
    <source>
        <dbReference type="EMBL" id="ADQ17156.1"/>
    </source>
</evidence>
<comment type="cofactor">
    <cofactor evidence="2">
        <name>K(+)</name>
        <dbReference type="ChEBI" id="CHEBI:29103"/>
    </cofactor>
</comment>
<dbReference type="NCBIfam" id="TIGR00671">
    <property type="entry name" value="baf"/>
    <property type="match status" value="1"/>
</dbReference>
<reference key="1">
    <citation type="submission" date="2010-11" db="EMBL/GenBank/DDBJ databases">
        <title>The complete genome of Leadbetterella byssophila DSM 17132.</title>
        <authorList>
            <consortium name="US DOE Joint Genome Institute (JGI-PGF)"/>
            <person name="Lucas S."/>
            <person name="Copeland A."/>
            <person name="Lapidus A."/>
            <person name="Glavina del Rio T."/>
            <person name="Dalin E."/>
            <person name="Tice H."/>
            <person name="Bruce D."/>
            <person name="Goodwin L."/>
            <person name="Pitluck S."/>
            <person name="Kyrpides N."/>
            <person name="Mavromatis K."/>
            <person name="Ivanova N."/>
            <person name="Teshima H."/>
            <person name="Brettin T."/>
            <person name="Detter J.C."/>
            <person name="Han C."/>
            <person name="Tapia R."/>
            <person name="Land M."/>
            <person name="Hauser L."/>
            <person name="Markowitz V."/>
            <person name="Cheng J.-F."/>
            <person name="Hugenholtz P."/>
            <person name="Woyke T."/>
            <person name="Wu D."/>
            <person name="Tindall B."/>
            <person name="Pomrenke H.G."/>
            <person name="Brambilla E."/>
            <person name="Klenk H.-P."/>
            <person name="Eisen J.A."/>
        </authorList>
    </citation>
    <scope>NUCLEOTIDE SEQUENCE [LARGE SCALE GENOMIC DNA]</scope>
    <source>
        <strain>DSM 17132</strain>
    </source>
</reference>
<dbReference type="GO" id="GO:0005737">
    <property type="term" value="C:cytoplasm"/>
    <property type="evidence" value="ECO:0007669"/>
    <property type="project" value="UniProtKB-SubCell"/>
</dbReference>
<sequence>MYHLAFDIGNTSTKVGHFEDTNLLSVERYSSSLEAIEKYKGEESVIVSSVVEPEDRLQYLFSEYKKVFFFRAHSPIPIGNCYGTPGTLGVDRLAAAVGANARFPNQDVLIVDIGTAIKYDLVDAHNNFLGGIISPGRRIRFQALHTFTGKLPLVDATDIPDLLGTSTETCIQSGVMNGIIQEINGVIKSYQESYNPRVLLCGGDARYFETQIKYPTFAAPNLVLEGLIRILLYNVAEA</sequence>
<proteinExistence type="inferred from homology"/>
<dbReference type="STRING" id="649349.Lbys_1442"/>
<evidence type="ECO:0000256" key="2">
    <source>
        <dbReference type="ARBA" id="ARBA00001958"/>
    </source>
</evidence>
<comment type="catalytic activity">
    <reaction evidence="1 16">
        <text>(R)-pantothenate + ATP = (R)-4'-phosphopantothenate + ADP + H(+)</text>
        <dbReference type="Rhea" id="RHEA:16373"/>
        <dbReference type="ChEBI" id="CHEBI:10986"/>
        <dbReference type="ChEBI" id="CHEBI:15378"/>
        <dbReference type="ChEBI" id="CHEBI:29032"/>
        <dbReference type="ChEBI" id="CHEBI:30616"/>
        <dbReference type="ChEBI" id="CHEBI:456216"/>
        <dbReference type="EC" id="2.7.1.33"/>
    </reaction>
</comment>
<dbReference type="CDD" id="cd24015">
    <property type="entry name" value="ASKHA_NBD_PanK-III"/>
    <property type="match status" value="1"/>
</dbReference>
<dbReference type="HAMAP" id="MF_01274">
    <property type="entry name" value="Pantothen_kinase_3"/>
    <property type="match status" value="1"/>
</dbReference>
<keyword evidence="7 16" id="KW-0963">Cytoplasm</keyword>
<evidence type="ECO:0000256" key="8">
    <source>
        <dbReference type="ARBA" id="ARBA00022679"/>
    </source>
</evidence>
<dbReference type="SUPFAM" id="SSF53067">
    <property type="entry name" value="Actin-like ATPase domain"/>
    <property type="match status" value="2"/>
</dbReference>
<comment type="pathway">
    <text evidence="4 16">Cofactor biosynthesis; coenzyme A biosynthesis; CoA from (R)-pantothenate: step 1/5.</text>
</comment>
<dbReference type="PANTHER" id="PTHR34265:SF1">
    <property type="entry name" value="TYPE III PANTOTHENATE KINASE"/>
    <property type="match status" value="1"/>
</dbReference>
<dbReference type="eggNOG" id="COG1521">
    <property type="taxonomic scope" value="Bacteria"/>
</dbReference>
<feature type="binding site" evidence="16">
    <location>
        <position position="115"/>
    </location>
    <ligand>
        <name>ATP</name>
        <dbReference type="ChEBI" id="CHEBI:30616"/>
    </ligand>
</feature>
<feature type="binding site" evidence="16">
    <location>
        <begin position="89"/>
        <end position="92"/>
    </location>
    <ligand>
        <name>substrate</name>
    </ligand>
</feature>
<keyword evidence="13 16" id="KW-0173">Coenzyme A biosynthesis</keyword>
<dbReference type="GO" id="GO:0015937">
    <property type="term" value="P:coenzyme A biosynthetic process"/>
    <property type="evidence" value="ECO:0007669"/>
    <property type="project" value="UniProtKB-UniRule"/>
</dbReference>
<evidence type="ECO:0000256" key="7">
    <source>
        <dbReference type="ARBA" id="ARBA00022490"/>
    </source>
</evidence>
<dbReference type="OrthoDB" id="9804707at2"/>
<keyword evidence="16" id="KW-0479">Metal-binding</keyword>
<comment type="subcellular location">
    <subcellularLocation>
        <location evidence="3 16">Cytoplasm</location>
    </subcellularLocation>
</comment>
<dbReference type="Proteomes" id="UP000007435">
    <property type="component" value="Chromosome"/>
</dbReference>
<dbReference type="EMBL" id="CP002305">
    <property type="protein sequence ID" value="ADQ17156.1"/>
    <property type="molecule type" value="Genomic_DNA"/>
</dbReference>
<evidence type="ECO:0000313" key="18">
    <source>
        <dbReference type="Proteomes" id="UP000007435"/>
    </source>
</evidence>
<evidence type="ECO:0000256" key="5">
    <source>
        <dbReference type="ARBA" id="ARBA00011738"/>
    </source>
</evidence>
<name>E4RWV0_LEAB4</name>
<protein>
    <recommendedName>
        <fullName evidence="15 16">Type III pantothenate kinase</fullName>
        <ecNumber evidence="6 16">2.7.1.33</ecNumber>
    </recommendedName>
    <alternativeName>
        <fullName evidence="16">PanK-III</fullName>
    </alternativeName>
    <alternativeName>
        <fullName evidence="16">Pantothenic acid kinase</fullName>
    </alternativeName>
</protein>
<evidence type="ECO:0000256" key="1">
    <source>
        <dbReference type="ARBA" id="ARBA00001206"/>
    </source>
</evidence>
<comment type="function">
    <text evidence="16">Catalyzes the phosphorylation of pantothenate (Pan), the first step in CoA biosynthesis.</text>
</comment>
<dbReference type="Gene3D" id="3.30.420.40">
    <property type="match status" value="1"/>
</dbReference>
<dbReference type="GO" id="GO:0046872">
    <property type="term" value="F:metal ion binding"/>
    <property type="evidence" value="ECO:0007669"/>
    <property type="project" value="UniProtKB-KW"/>
</dbReference>
<gene>
    <name evidence="16" type="primary">coaX</name>
    <name evidence="17" type="ordered locus">Lbys_1442</name>
</gene>